<protein>
    <recommendedName>
        <fullName evidence="8">Protein kinase domain-containing protein</fullName>
    </recommendedName>
</protein>
<feature type="domain" description="Protein kinase" evidence="8">
    <location>
        <begin position="1"/>
        <end position="117"/>
    </location>
</feature>
<dbReference type="PANTHER" id="PTHR46204">
    <property type="entry name" value="CHITIN ELICITOR RECEPTOR KINASE 1-RELATED"/>
    <property type="match status" value="1"/>
</dbReference>
<dbReference type="AlphaFoldDB" id="A0A3Q7EMX7"/>
<organism evidence="9">
    <name type="scientific">Solanum lycopersicum</name>
    <name type="common">Tomato</name>
    <name type="synonym">Lycopersicon esculentum</name>
    <dbReference type="NCBI Taxonomy" id="4081"/>
    <lineage>
        <taxon>Eukaryota</taxon>
        <taxon>Viridiplantae</taxon>
        <taxon>Streptophyta</taxon>
        <taxon>Embryophyta</taxon>
        <taxon>Tracheophyta</taxon>
        <taxon>Spermatophyta</taxon>
        <taxon>Magnoliopsida</taxon>
        <taxon>eudicotyledons</taxon>
        <taxon>Gunneridae</taxon>
        <taxon>Pentapetalae</taxon>
        <taxon>asterids</taxon>
        <taxon>lamiids</taxon>
        <taxon>Solanales</taxon>
        <taxon>Solanaceae</taxon>
        <taxon>Solanoideae</taxon>
        <taxon>Solaneae</taxon>
        <taxon>Solanum</taxon>
        <taxon>Solanum subgen. Lycopersicon</taxon>
    </lineage>
</organism>
<evidence type="ECO:0000313" key="9">
    <source>
        <dbReference type="EnsemblPlants" id="Solyc01g098420.2.1"/>
    </source>
</evidence>
<dbReference type="Proteomes" id="UP000004994">
    <property type="component" value="Chromosome 1"/>
</dbReference>
<evidence type="ECO:0000256" key="2">
    <source>
        <dbReference type="ARBA" id="ARBA00022475"/>
    </source>
</evidence>
<keyword evidence="7" id="KW-1015">Disulfide bond</keyword>
<accession>A0A3Q7EMX7</accession>
<dbReference type="PROSITE" id="PS50011">
    <property type="entry name" value="PROTEIN_KINASE_DOM"/>
    <property type="match status" value="1"/>
</dbReference>
<dbReference type="InParanoid" id="A0A3Q7EMX7"/>
<dbReference type="GO" id="GO:0005886">
    <property type="term" value="C:plasma membrane"/>
    <property type="evidence" value="ECO:0007669"/>
    <property type="project" value="UniProtKB-SubCell"/>
</dbReference>
<reference evidence="9" key="1">
    <citation type="journal article" date="2012" name="Nature">
        <title>The tomato genome sequence provides insights into fleshy fruit evolution.</title>
        <authorList>
            <consortium name="Tomato Genome Consortium"/>
        </authorList>
    </citation>
    <scope>NUCLEOTIDE SEQUENCE [LARGE SCALE GENOMIC DNA]</scope>
    <source>
        <strain evidence="9">cv. Heinz 1706</strain>
    </source>
</reference>
<dbReference type="PaxDb" id="4081-Solyc01g098420.1.1"/>
<evidence type="ECO:0000259" key="8">
    <source>
        <dbReference type="PROSITE" id="PS50011"/>
    </source>
</evidence>
<dbReference type="Gene3D" id="1.10.510.10">
    <property type="entry name" value="Transferase(Phosphotransferase) domain 1"/>
    <property type="match status" value="2"/>
</dbReference>
<dbReference type="PROSITE" id="PS00108">
    <property type="entry name" value="PROTEIN_KINASE_ST"/>
    <property type="match status" value="1"/>
</dbReference>
<evidence type="ECO:0000256" key="5">
    <source>
        <dbReference type="ARBA" id="ARBA00022989"/>
    </source>
</evidence>
<dbReference type="EnsemblPlants" id="Solyc01g098420.2.1">
    <property type="protein sequence ID" value="Solyc01g098420.2.1"/>
    <property type="gene ID" value="Solyc01g098420.2"/>
</dbReference>
<name>A0A3Q7EMX7_SOLLC</name>
<evidence type="ECO:0000256" key="7">
    <source>
        <dbReference type="ARBA" id="ARBA00023157"/>
    </source>
</evidence>
<proteinExistence type="predicted"/>
<keyword evidence="10" id="KW-1185">Reference proteome</keyword>
<dbReference type="InterPro" id="IPR011009">
    <property type="entry name" value="Kinase-like_dom_sf"/>
</dbReference>
<evidence type="ECO:0000256" key="3">
    <source>
        <dbReference type="ARBA" id="ARBA00022692"/>
    </source>
</evidence>
<dbReference type="InterPro" id="IPR044812">
    <property type="entry name" value="CERK1/LYK3-like"/>
</dbReference>
<evidence type="ECO:0000256" key="1">
    <source>
        <dbReference type="ARBA" id="ARBA00004162"/>
    </source>
</evidence>
<dbReference type="SUPFAM" id="SSF56112">
    <property type="entry name" value="Protein kinase-like (PK-like)"/>
    <property type="match status" value="1"/>
</dbReference>
<evidence type="ECO:0000256" key="4">
    <source>
        <dbReference type="ARBA" id="ARBA00022729"/>
    </source>
</evidence>
<dbReference type="GO" id="GO:0005524">
    <property type="term" value="F:ATP binding"/>
    <property type="evidence" value="ECO:0007669"/>
    <property type="project" value="InterPro"/>
</dbReference>
<keyword evidence="3" id="KW-0812">Transmembrane</keyword>
<keyword evidence="2" id="KW-1003">Cell membrane</keyword>
<evidence type="ECO:0000313" key="10">
    <source>
        <dbReference type="Proteomes" id="UP000004994"/>
    </source>
</evidence>
<dbReference type="GO" id="GO:0045087">
    <property type="term" value="P:innate immune response"/>
    <property type="evidence" value="ECO:0007669"/>
    <property type="project" value="InterPro"/>
</dbReference>
<keyword evidence="5" id="KW-1133">Transmembrane helix</keyword>
<dbReference type="PANTHER" id="PTHR46204:SF2">
    <property type="entry name" value="CHITIN ELICITOR RECEPTOR KINASE 1"/>
    <property type="match status" value="1"/>
</dbReference>
<dbReference type="GO" id="GO:0019199">
    <property type="term" value="F:transmembrane receptor protein kinase activity"/>
    <property type="evidence" value="ECO:0007669"/>
    <property type="project" value="InterPro"/>
</dbReference>
<keyword evidence="4" id="KW-0732">Signal</keyword>
<evidence type="ECO:0000256" key="6">
    <source>
        <dbReference type="ARBA" id="ARBA00023136"/>
    </source>
</evidence>
<dbReference type="InterPro" id="IPR000719">
    <property type="entry name" value="Prot_kinase_dom"/>
</dbReference>
<dbReference type="InterPro" id="IPR008271">
    <property type="entry name" value="Ser/Thr_kinase_AS"/>
</dbReference>
<dbReference type="STRING" id="4081.A0A3Q7EMX7"/>
<dbReference type="Gramene" id="Solyc01g098420.2.1">
    <property type="protein sequence ID" value="Solyc01g098420.2.1"/>
    <property type="gene ID" value="Solyc01g098420.2"/>
</dbReference>
<comment type="subcellular location">
    <subcellularLocation>
        <location evidence="1">Cell membrane</location>
        <topology evidence="1">Single-pass membrane protein</topology>
    </subcellularLocation>
</comment>
<keyword evidence="6" id="KW-0472">Membrane</keyword>
<sequence length="117" mass="13511">DTLSWSMRGANCTRFCQWYEYIHEHTVPVYIHRDIKSANILIDKNFHAKFGEAHNHPNPIEAISRLIDPKLEDNYPFDSVHKMVQLAQTCTEKDHEMRPTMKSVVVALMALSLSTEG</sequence>
<reference evidence="9" key="2">
    <citation type="submission" date="2019-01" db="UniProtKB">
        <authorList>
            <consortium name="EnsemblPlants"/>
        </authorList>
    </citation>
    <scope>IDENTIFICATION</scope>
    <source>
        <strain evidence="9">cv. Heinz 1706</strain>
    </source>
</reference>